<dbReference type="RefSeq" id="WP_106203370.1">
    <property type="nucleotide sequence ID" value="NZ_PVTD01000001.1"/>
</dbReference>
<dbReference type="EMBL" id="PVTD01000001">
    <property type="protein sequence ID" value="PRY26631.1"/>
    <property type="molecule type" value="Genomic_DNA"/>
</dbReference>
<protein>
    <submittedName>
        <fullName evidence="2">Uncharacterized protein</fullName>
    </submittedName>
</protein>
<evidence type="ECO:0000256" key="1">
    <source>
        <dbReference type="SAM" id="SignalP"/>
    </source>
</evidence>
<dbReference type="PROSITE" id="PS51257">
    <property type="entry name" value="PROKAR_LIPOPROTEIN"/>
    <property type="match status" value="1"/>
</dbReference>
<keyword evidence="1" id="KW-0732">Signal</keyword>
<evidence type="ECO:0000313" key="3">
    <source>
        <dbReference type="Proteomes" id="UP000239480"/>
    </source>
</evidence>
<proteinExistence type="predicted"/>
<organism evidence="2 3">
    <name type="scientific">Aliiruegeria haliotis</name>
    <dbReference type="NCBI Taxonomy" id="1280846"/>
    <lineage>
        <taxon>Bacteria</taxon>
        <taxon>Pseudomonadati</taxon>
        <taxon>Pseudomonadota</taxon>
        <taxon>Alphaproteobacteria</taxon>
        <taxon>Rhodobacterales</taxon>
        <taxon>Roseobacteraceae</taxon>
        <taxon>Aliiruegeria</taxon>
    </lineage>
</organism>
<keyword evidence="3" id="KW-1185">Reference proteome</keyword>
<name>A0A2T0RZM0_9RHOB</name>
<dbReference type="AlphaFoldDB" id="A0A2T0RZM0"/>
<comment type="caution">
    <text evidence="2">The sequence shown here is derived from an EMBL/GenBank/DDBJ whole genome shotgun (WGS) entry which is preliminary data.</text>
</comment>
<dbReference type="OrthoDB" id="9938070at2"/>
<dbReference type="Proteomes" id="UP000239480">
    <property type="component" value="Unassembled WGS sequence"/>
</dbReference>
<feature type="chain" id="PRO_5015610244" evidence="1">
    <location>
        <begin position="22"/>
        <end position="122"/>
    </location>
</feature>
<evidence type="ECO:0000313" key="2">
    <source>
        <dbReference type="EMBL" id="PRY26631.1"/>
    </source>
</evidence>
<feature type="signal peptide" evidence="1">
    <location>
        <begin position="1"/>
        <end position="21"/>
    </location>
</feature>
<accession>A0A2T0RZM0</accession>
<sequence>MKAHWTAQLAALLLLAGCAGTSVTNVPLTPAVADAQVGLTSEQLVERLGPPAVRSDRTVSYQTSRAGPTVGQSIGRISLSGGGVSMSRGAQRQVLTCAWTFRIGADGKVAGWSNSGALCASL</sequence>
<gene>
    <name evidence="2" type="ORF">CLV78_101732</name>
</gene>
<reference evidence="2 3" key="1">
    <citation type="submission" date="2018-03" db="EMBL/GenBank/DDBJ databases">
        <title>Genomic Encyclopedia of Archaeal and Bacterial Type Strains, Phase II (KMG-II): from individual species to whole genera.</title>
        <authorList>
            <person name="Goeker M."/>
        </authorList>
    </citation>
    <scope>NUCLEOTIDE SEQUENCE [LARGE SCALE GENOMIC DNA]</scope>
    <source>
        <strain evidence="2 3">DSM 29328</strain>
    </source>
</reference>